<dbReference type="RefSeq" id="WP_131894610.1">
    <property type="nucleotide sequence ID" value="NZ_SMKU01000083.1"/>
</dbReference>
<evidence type="ECO:0000313" key="2">
    <source>
        <dbReference type="EMBL" id="TDD86102.1"/>
    </source>
</evidence>
<dbReference type="EMBL" id="SMKU01000083">
    <property type="protein sequence ID" value="TDD86102.1"/>
    <property type="molecule type" value="Genomic_DNA"/>
</dbReference>
<keyword evidence="3" id="KW-1185">Reference proteome</keyword>
<feature type="coiled-coil region" evidence="1">
    <location>
        <begin position="5"/>
        <end position="46"/>
    </location>
</feature>
<evidence type="ECO:0000256" key="1">
    <source>
        <dbReference type="SAM" id="Coils"/>
    </source>
</evidence>
<organism evidence="2 3">
    <name type="scientific">Actinomadura rubrisoli</name>
    <dbReference type="NCBI Taxonomy" id="2530368"/>
    <lineage>
        <taxon>Bacteria</taxon>
        <taxon>Bacillati</taxon>
        <taxon>Actinomycetota</taxon>
        <taxon>Actinomycetes</taxon>
        <taxon>Streptosporangiales</taxon>
        <taxon>Thermomonosporaceae</taxon>
        <taxon>Actinomadura</taxon>
    </lineage>
</organism>
<accession>A0A4R5BPY4</accession>
<dbReference type="Proteomes" id="UP000294513">
    <property type="component" value="Unassembled WGS sequence"/>
</dbReference>
<dbReference type="AlphaFoldDB" id="A0A4R5BPY4"/>
<comment type="caution">
    <text evidence="2">The sequence shown here is derived from an EMBL/GenBank/DDBJ whole genome shotgun (WGS) entry which is preliminary data.</text>
</comment>
<protein>
    <submittedName>
        <fullName evidence="2">Uncharacterized protein</fullName>
    </submittedName>
</protein>
<name>A0A4R5BPY4_9ACTN</name>
<reference evidence="2 3" key="1">
    <citation type="submission" date="2019-03" db="EMBL/GenBank/DDBJ databases">
        <title>Draft genome sequences of novel Actinobacteria.</title>
        <authorList>
            <person name="Sahin N."/>
            <person name="Ay H."/>
            <person name="Saygin H."/>
        </authorList>
    </citation>
    <scope>NUCLEOTIDE SEQUENCE [LARGE SCALE GENOMIC DNA]</scope>
    <source>
        <strain evidence="2 3">H3C3</strain>
    </source>
</reference>
<sequence>MGSLLEELARREAAVRQRIEEIRERIAELNGLLEAEEDQLARLVIRRRRGFWARRPRWSRNPQPGNDRLSLLERRGRRHGWEW</sequence>
<gene>
    <name evidence="2" type="ORF">E1298_17835</name>
</gene>
<proteinExistence type="predicted"/>
<evidence type="ECO:0000313" key="3">
    <source>
        <dbReference type="Proteomes" id="UP000294513"/>
    </source>
</evidence>
<keyword evidence="1" id="KW-0175">Coiled coil</keyword>